<evidence type="ECO:0000313" key="8">
    <source>
        <dbReference type="Proteomes" id="UP000190541"/>
    </source>
</evidence>
<dbReference type="InterPro" id="IPR013324">
    <property type="entry name" value="RNA_pol_sigma_r3/r4-like"/>
</dbReference>
<proteinExistence type="inferred from homology"/>
<dbReference type="SUPFAM" id="SSF88659">
    <property type="entry name" value="Sigma3 and sigma4 domains of RNA polymerase sigma factors"/>
    <property type="match status" value="1"/>
</dbReference>
<accession>A0A1T5A0X7</accession>
<sequence length="199" mass="23460">MEAIDAILLSRLGQGDAHAYTVLFERYWKFLYAVAYRRLQDEELAQDIVQEVFMQVWDKRDKLTLTPEYIEYYLLKAVKNRVINHYTSQRAKAEALQRVMHRMEAVVEESAYQPSRYLELERFLDEQVEQLPDTMRAVFLMRSDNRSIQEIAQKLHIAEQTVKNHLTEASHRLRRSLLKKFSDEELAGLIIAVAVLTNN</sequence>
<dbReference type="InterPro" id="IPR007627">
    <property type="entry name" value="RNA_pol_sigma70_r2"/>
</dbReference>
<dbReference type="Gene3D" id="1.10.10.10">
    <property type="entry name" value="Winged helix-like DNA-binding domain superfamily/Winged helix DNA-binding domain"/>
    <property type="match status" value="1"/>
</dbReference>
<evidence type="ECO:0000256" key="1">
    <source>
        <dbReference type="ARBA" id="ARBA00010641"/>
    </source>
</evidence>
<dbReference type="GO" id="GO:0016987">
    <property type="term" value="F:sigma factor activity"/>
    <property type="evidence" value="ECO:0007669"/>
    <property type="project" value="UniProtKB-KW"/>
</dbReference>
<dbReference type="AlphaFoldDB" id="A0A1T5A0X7"/>
<evidence type="ECO:0000313" key="7">
    <source>
        <dbReference type="EMBL" id="SKB28313.1"/>
    </source>
</evidence>
<dbReference type="Pfam" id="PF08281">
    <property type="entry name" value="Sigma70_r4_2"/>
    <property type="match status" value="1"/>
</dbReference>
<keyword evidence="3" id="KW-0731">Sigma factor</keyword>
<dbReference type="Proteomes" id="UP000190541">
    <property type="component" value="Unassembled WGS sequence"/>
</dbReference>
<name>A0A1T5A0X7_9SPHI</name>
<dbReference type="PANTHER" id="PTHR43133:SF46">
    <property type="entry name" value="RNA POLYMERASE SIGMA-70 FACTOR ECF SUBFAMILY"/>
    <property type="match status" value="1"/>
</dbReference>
<comment type="similarity">
    <text evidence="1">Belongs to the sigma-70 factor family. ECF subfamily.</text>
</comment>
<evidence type="ECO:0000256" key="4">
    <source>
        <dbReference type="ARBA" id="ARBA00023163"/>
    </source>
</evidence>
<evidence type="ECO:0000256" key="3">
    <source>
        <dbReference type="ARBA" id="ARBA00023082"/>
    </source>
</evidence>
<evidence type="ECO:0000259" key="6">
    <source>
        <dbReference type="Pfam" id="PF08281"/>
    </source>
</evidence>
<dbReference type="Pfam" id="PF04542">
    <property type="entry name" value="Sigma70_r2"/>
    <property type="match status" value="1"/>
</dbReference>
<gene>
    <name evidence="7" type="ORF">SAMN05660226_00362</name>
</gene>
<dbReference type="PANTHER" id="PTHR43133">
    <property type="entry name" value="RNA POLYMERASE ECF-TYPE SIGMA FACTO"/>
    <property type="match status" value="1"/>
</dbReference>
<dbReference type="InterPro" id="IPR013325">
    <property type="entry name" value="RNA_pol_sigma_r2"/>
</dbReference>
<organism evidence="7 8">
    <name type="scientific">Parapedobacter luteus</name>
    <dbReference type="NCBI Taxonomy" id="623280"/>
    <lineage>
        <taxon>Bacteria</taxon>
        <taxon>Pseudomonadati</taxon>
        <taxon>Bacteroidota</taxon>
        <taxon>Sphingobacteriia</taxon>
        <taxon>Sphingobacteriales</taxon>
        <taxon>Sphingobacteriaceae</taxon>
        <taxon>Parapedobacter</taxon>
    </lineage>
</organism>
<evidence type="ECO:0000259" key="5">
    <source>
        <dbReference type="Pfam" id="PF04542"/>
    </source>
</evidence>
<feature type="domain" description="RNA polymerase sigma-70 region 2" evidence="5">
    <location>
        <begin position="23"/>
        <end position="90"/>
    </location>
</feature>
<dbReference type="SUPFAM" id="SSF88946">
    <property type="entry name" value="Sigma2 domain of RNA polymerase sigma factors"/>
    <property type="match status" value="1"/>
</dbReference>
<keyword evidence="8" id="KW-1185">Reference proteome</keyword>
<dbReference type="InterPro" id="IPR014284">
    <property type="entry name" value="RNA_pol_sigma-70_dom"/>
</dbReference>
<feature type="domain" description="RNA polymerase sigma factor 70 region 4 type 2" evidence="6">
    <location>
        <begin position="124"/>
        <end position="169"/>
    </location>
</feature>
<dbReference type="NCBIfam" id="TIGR02937">
    <property type="entry name" value="sigma70-ECF"/>
    <property type="match status" value="1"/>
</dbReference>
<keyword evidence="2" id="KW-0805">Transcription regulation</keyword>
<protein>
    <submittedName>
        <fullName evidence="7">RNA polymerase sigma-70 factor, ECF subfamily</fullName>
    </submittedName>
</protein>
<dbReference type="GO" id="GO:0003677">
    <property type="term" value="F:DNA binding"/>
    <property type="evidence" value="ECO:0007669"/>
    <property type="project" value="InterPro"/>
</dbReference>
<dbReference type="STRING" id="623280.SAMN05660226_00362"/>
<dbReference type="RefSeq" id="WP_079715072.1">
    <property type="nucleotide sequence ID" value="NZ_FUYS01000001.1"/>
</dbReference>
<evidence type="ECO:0000256" key="2">
    <source>
        <dbReference type="ARBA" id="ARBA00023015"/>
    </source>
</evidence>
<dbReference type="InterPro" id="IPR039425">
    <property type="entry name" value="RNA_pol_sigma-70-like"/>
</dbReference>
<dbReference type="Gene3D" id="1.10.1740.10">
    <property type="match status" value="1"/>
</dbReference>
<dbReference type="InterPro" id="IPR013249">
    <property type="entry name" value="RNA_pol_sigma70_r4_t2"/>
</dbReference>
<dbReference type="InterPro" id="IPR036388">
    <property type="entry name" value="WH-like_DNA-bd_sf"/>
</dbReference>
<keyword evidence="4" id="KW-0804">Transcription</keyword>
<dbReference type="EMBL" id="FUYS01000001">
    <property type="protein sequence ID" value="SKB28313.1"/>
    <property type="molecule type" value="Genomic_DNA"/>
</dbReference>
<dbReference type="OrthoDB" id="679904at2"/>
<dbReference type="GO" id="GO:0006352">
    <property type="term" value="P:DNA-templated transcription initiation"/>
    <property type="evidence" value="ECO:0007669"/>
    <property type="project" value="InterPro"/>
</dbReference>
<reference evidence="7 8" key="1">
    <citation type="submission" date="2017-02" db="EMBL/GenBank/DDBJ databases">
        <authorList>
            <person name="Peterson S.W."/>
        </authorList>
    </citation>
    <scope>NUCLEOTIDE SEQUENCE [LARGE SCALE GENOMIC DNA]</scope>
    <source>
        <strain evidence="7 8">DSM 22899</strain>
    </source>
</reference>